<keyword evidence="1" id="KW-1133">Transmembrane helix</keyword>
<reference evidence="3" key="1">
    <citation type="submission" date="2017-02" db="EMBL/GenBank/DDBJ databases">
        <authorList>
            <person name="Varghese N."/>
            <person name="Submissions S."/>
        </authorList>
    </citation>
    <scope>NUCLEOTIDE SEQUENCE [LARGE SCALE GENOMIC DNA]</scope>
    <source>
        <strain evidence="3">USBA 833</strain>
    </source>
</reference>
<protein>
    <submittedName>
        <fullName evidence="2">YtxH-like protein</fullName>
    </submittedName>
</protein>
<organism evidence="2 3">
    <name type="scientific">Caloramator quimbayensis</name>
    <dbReference type="NCBI Taxonomy" id="1147123"/>
    <lineage>
        <taxon>Bacteria</taxon>
        <taxon>Bacillati</taxon>
        <taxon>Bacillota</taxon>
        <taxon>Clostridia</taxon>
        <taxon>Eubacteriales</taxon>
        <taxon>Clostridiaceae</taxon>
        <taxon>Caloramator</taxon>
    </lineage>
</organism>
<evidence type="ECO:0000313" key="3">
    <source>
        <dbReference type="Proteomes" id="UP000190105"/>
    </source>
</evidence>
<gene>
    <name evidence="2" type="ORF">SAMN05443428_109120</name>
</gene>
<name>A0A1T4XJ55_9CLOT</name>
<keyword evidence="1" id="KW-0812">Transmembrane</keyword>
<evidence type="ECO:0000256" key="1">
    <source>
        <dbReference type="SAM" id="Phobius"/>
    </source>
</evidence>
<feature type="transmembrane region" description="Helical" evidence="1">
    <location>
        <begin position="6"/>
        <end position="24"/>
    </location>
</feature>
<dbReference type="EMBL" id="FUYH01000009">
    <property type="protein sequence ID" value="SKA89443.1"/>
    <property type="molecule type" value="Genomic_DNA"/>
</dbReference>
<dbReference type="AlphaFoldDB" id="A0A1T4XJ55"/>
<keyword evidence="1" id="KW-0472">Membrane</keyword>
<proteinExistence type="predicted"/>
<dbReference type="STRING" id="1147123.SAMN05443428_109120"/>
<sequence length="58" mass="6541">MRGRFVSGLTAGMLLGAAAGLMMMPQMDMRTRRKVSRASNRIIHRAEALLNDLREYSM</sequence>
<dbReference type="RefSeq" id="WP_242948715.1">
    <property type="nucleotide sequence ID" value="NZ_FUYH01000009.1"/>
</dbReference>
<evidence type="ECO:0000313" key="2">
    <source>
        <dbReference type="EMBL" id="SKA89443.1"/>
    </source>
</evidence>
<dbReference type="Proteomes" id="UP000190105">
    <property type="component" value="Unassembled WGS sequence"/>
</dbReference>
<keyword evidence="3" id="KW-1185">Reference proteome</keyword>
<accession>A0A1T4XJ55</accession>